<gene>
    <name evidence="8" type="primary">Cre-cyp-29A2</name>
    <name evidence="8" type="ORF">CRE_12376</name>
</gene>
<dbReference type="InterPro" id="IPR002401">
    <property type="entry name" value="Cyt_P450_E_grp-I"/>
</dbReference>
<feature type="transmembrane region" description="Helical" evidence="7">
    <location>
        <begin position="6"/>
        <end position="26"/>
    </location>
</feature>
<dbReference type="SUPFAM" id="SSF48264">
    <property type="entry name" value="Cytochrome P450"/>
    <property type="match status" value="1"/>
</dbReference>
<evidence type="ECO:0000256" key="1">
    <source>
        <dbReference type="ARBA" id="ARBA00001971"/>
    </source>
</evidence>
<accession>E3NKR1</accession>
<keyword evidence="7" id="KW-0472">Membrane</keyword>
<keyword evidence="9" id="KW-1185">Reference proteome</keyword>
<dbReference type="GO" id="GO:0004497">
    <property type="term" value="F:monooxygenase activity"/>
    <property type="evidence" value="ECO:0007669"/>
    <property type="project" value="UniProtKB-KW"/>
</dbReference>
<keyword evidence="4 6" id="KW-0408">Iron</keyword>
<dbReference type="GO" id="GO:0020037">
    <property type="term" value="F:heme binding"/>
    <property type="evidence" value="ECO:0007669"/>
    <property type="project" value="InterPro"/>
</dbReference>
<dbReference type="InParanoid" id="E3NKR1"/>
<reference evidence="8" key="1">
    <citation type="submission" date="2007-07" db="EMBL/GenBank/DDBJ databases">
        <title>PCAP assembly of the Caenorhabditis remanei genome.</title>
        <authorList>
            <consortium name="The Caenorhabditis remanei Sequencing Consortium"/>
            <person name="Wilson R.K."/>
        </authorList>
    </citation>
    <scope>NUCLEOTIDE SEQUENCE [LARGE SCALE GENOMIC DNA]</scope>
    <source>
        <strain evidence="8">PB4641</strain>
    </source>
</reference>
<dbReference type="eggNOG" id="KOG0157">
    <property type="taxonomic scope" value="Eukaryota"/>
</dbReference>
<dbReference type="CTD" id="9797536"/>
<dbReference type="PRINTS" id="PR00463">
    <property type="entry name" value="EP450I"/>
</dbReference>
<dbReference type="CDD" id="cd20628">
    <property type="entry name" value="CYP4"/>
    <property type="match status" value="1"/>
</dbReference>
<dbReference type="InterPro" id="IPR036396">
    <property type="entry name" value="Cyt_P450_sf"/>
</dbReference>
<dbReference type="Gene3D" id="1.10.630.10">
    <property type="entry name" value="Cytochrome P450"/>
    <property type="match status" value="1"/>
</dbReference>
<protein>
    <submittedName>
        <fullName evidence="8">CRE-CYP-29A2 protein</fullName>
    </submittedName>
</protein>
<dbReference type="HOGENOM" id="CLU_001570_5_1_1"/>
<dbReference type="GeneID" id="9797536"/>
<dbReference type="PANTHER" id="PTHR24291:SF118">
    <property type="entry name" value="CYTOCHROME P450"/>
    <property type="match status" value="1"/>
</dbReference>
<organism evidence="9">
    <name type="scientific">Caenorhabditis remanei</name>
    <name type="common">Caenorhabditis vulgaris</name>
    <dbReference type="NCBI Taxonomy" id="31234"/>
    <lineage>
        <taxon>Eukaryota</taxon>
        <taxon>Metazoa</taxon>
        <taxon>Ecdysozoa</taxon>
        <taxon>Nematoda</taxon>
        <taxon>Chromadorea</taxon>
        <taxon>Rhabditida</taxon>
        <taxon>Rhabditina</taxon>
        <taxon>Rhabditomorpha</taxon>
        <taxon>Rhabditoidea</taxon>
        <taxon>Rhabditidae</taxon>
        <taxon>Peloderinae</taxon>
        <taxon>Caenorhabditis</taxon>
    </lineage>
</organism>
<feature type="binding site" description="axial binding residue" evidence="6">
    <location>
        <position position="449"/>
    </location>
    <ligand>
        <name>heme</name>
        <dbReference type="ChEBI" id="CHEBI:30413"/>
    </ligand>
    <ligandPart>
        <name>Fe</name>
        <dbReference type="ChEBI" id="CHEBI:18248"/>
    </ligandPart>
</feature>
<keyword evidence="5" id="KW-0560">Oxidoreductase</keyword>
<dbReference type="FunCoup" id="E3NKR1">
    <property type="interactions" value="138"/>
</dbReference>
<keyword evidence="7" id="KW-1133">Transmembrane helix</keyword>
<dbReference type="GO" id="GO:0016705">
    <property type="term" value="F:oxidoreductase activity, acting on paired donors, with incorporation or reduction of molecular oxygen"/>
    <property type="evidence" value="ECO:0007669"/>
    <property type="project" value="InterPro"/>
</dbReference>
<proteinExistence type="inferred from homology"/>
<dbReference type="OMA" id="TSWACWN"/>
<evidence type="ECO:0000313" key="8">
    <source>
        <dbReference type="EMBL" id="EFP02690.1"/>
    </source>
</evidence>
<evidence type="ECO:0000256" key="5">
    <source>
        <dbReference type="ARBA" id="ARBA00023033"/>
    </source>
</evidence>
<sequence length="503" mass="57624">MTIFIPIILAVVLIYLATWIPTLRTYRRHWKYGNKMPGPPAHPIFGNLKPIIGLSTEDLPFLFKKWAEEQRDKGHSIMRVIMKGVVYVWPLNGKAAAAIIDSTTETNKGDDYRFFSPWLGGGLLLEGFGERWKSHRRMLTPAFHFAKLDGYFEVFNNEAKILIDLLSDFSDSGETVDIFPYIKRCALDIICEAAMGIKIDAQLNHDHKYLQAVEGFNKIGVLVSFNPHLKNPFIFWALGYKAQYDDYLNTLKSLSEKVIEERRAAHESGEVEMETSKRMMNFLDLMLSMEESNQLTSEDIRQEVDTFMFAGHDTTTSSTSWACWNLAHHPDIQEKVYEEMLEVFGEDTSSDITLEALGKLNYCDRVLKESKRIIAPVPALQRKLTNDLVMDGYTVPAGGNITLSPMVLHSNHLIFKNPEIFDPDRFLPDEVAKRHPYDFMPFLAGPRNCIGQKFAQLNEKVMLSHIIRNFRLEPRLGYNETKPCLEVVTKPSKGIPVRLIRRN</sequence>
<dbReference type="RefSeq" id="XP_003091012.2">
    <property type="nucleotide sequence ID" value="XM_003090964.2"/>
</dbReference>
<keyword evidence="3 6" id="KW-0349">Heme</keyword>
<comment type="cofactor">
    <cofactor evidence="1 6">
        <name>heme</name>
        <dbReference type="ChEBI" id="CHEBI:30413"/>
    </cofactor>
</comment>
<dbReference type="Proteomes" id="UP000008281">
    <property type="component" value="Unassembled WGS sequence"/>
</dbReference>
<dbReference type="InterPro" id="IPR001128">
    <property type="entry name" value="Cyt_P450"/>
</dbReference>
<dbReference type="Pfam" id="PF00067">
    <property type="entry name" value="p450"/>
    <property type="match status" value="1"/>
</dbReference>
<dbReference type="STRING" id="31234.E3NKR1"/>
<evidence type="ECO:0000256" key="4">
    <source>
        <dbReference type="ARBA" id="ARBA00023004"/>
    </source>
</evidence>
<dbReference type="OrthoDB" id="1470350at2759"/>
<comment type="similarity">
    <text evidence="2">Belongs to the cytochrome P450 family.</text>
</comment>
<keyword evidence="6" id="KW-0479">Metal-binding</keyword>
<keyword evidence="7" id="KW-0812">Transmembrane</keyword>
<dbReference type="GO" id="GO:0005506">
    <property type="term" value="F:iron ion binding"/>
    <property type="evidence" value="ECO:0007669"/>
    <property type="project" value="InterPro"/>
</dbReference>
<evidence type="ECO:0000313" key="9">
    <source>
        <dbReference type="Proteomes" id="UP000008281"/>
    </source>
</evidence>
<evidence type="ECO:0000256" key="2">
    <source>
        <dbReference type="ARBA" id="ARBA00010617"/>
    </source>
</evidence>
<evidence type="ECO:0000256" key="7">
    <source>
        <dbReference type="SAM" id="Phobius"/>
    </source>
</evidence>
<keyword evidence="5" id="KW-0503">Monooxygenase</keyword>
<dbReference type="KEGG" id="crq:GCK72_016667"/>
<dbReference type="AlphaFoldDB" id="E3NKR1"/>
<name>E3NKR1_CAERE</name>
<evidence type="ECO:0000256" key="6">
    <source>
        <dbReference type="PIRSR" id="PIRSR602401-1"/>
    </source>
</evidence>
<dbReference type="PANTHER" id="PTHR24291">
    <property type="entry name" value="CYTOCHROME P450 FAMILY 4"/>
    <property type="match status" value="1"/>
</dbReference>
<dbReference type="InterPro" id="IPR050196">
    <property type="entry name" value="Cytochrome_P450_Monoox"/>
</dbReference>
<dbReference type="PRINTS" id="PR00385">
    <property type="entry name" value="P450"/>
</dbReference>
<dbReference type="EMBL" id="DS268823">
    <property type="protein sequence ID" value="EFP02690.1"/>
    <property type="molecule type" value="Genomic_DNA"/>
</dbReference>
<evidence type="ECO:0000256" key="3">
    <source>
        <dbReference type="ARBA" id="ARBA00022617"/>
    </source>
</evidence>